<dbReference type="Gene3D" id="3.40.50.12780">
    <property type="entry name" value="N-terminal domain of ligase-like"/>
    <property type="match status" value="1"/>
</dbReference>
<organism evidence="5 6">
    <name type="scientific">Pestalotiopsis fici (strain W106-1 / CGMCC3.15140)</name>
    <dbReference type="NCBI Taxonomy" id="1229662"/>
    <lineage>
        <taxon>Eukaryota</taxon>
        <taxon>Fungi</taxon>
        <taxon>Dikarya</taxon>
        <taxon>Ascomycota</taxon>
        <taxon>Pezizomycotina</taxon>
        <taxon>Sordariomycetes</taxon>
        <taxon>Xylariomycetidae</taxon>
        <taxon>Amphisphaeriales</taxon>
        <taxon>Sporocadaceae</taxon>
        <taxon>Pestalotiopsis</taxon>
    </lineage>
</organism>
<dbReference type="OMA" id="EWIVRDS"/>
<dbReference type="InterPro" id="IPR042099">
    <property type="entry name" value="ANL_N_sf"/>
</dbReference>
<dbReference type="AlphaFoldDB" id="W3XHR4"/>
<dbReference type="Pfam" id="PF00501">
    <property type="entry name" value="AMP-binding"/>
    <property type="match status" value="1"/>
</dbReference>
<dbReference type="PROSITE" id="PS00455">
    <property type="entry name" value="AMP_BINDING"/>
    <property type="match status" value="1"/>
</dbReference>
<dbReference type="eggNOG" id="KOG1256">
    <property type="taxonomic scope" value="Eukaryota"/>
</dbReference>
<evidence type="ECO:0000256" key="1">
    <source>
        <dbReference type="ARBA" id="ARBA00022741"/>
    </source>
</evidence>
<dbReference type="GO" id="GO:0016020">
    <property type="term" value="C:membrane"/>
    <property type="evidence" value="ECO:0007669"/>
    <property type="project" value="TreeGrafter"/>
</dbReference>
<keyword evidence="1" id="KW-0547">Nucleotide-binding</keyword>
<evidence type="ECO:0000259" key="4">
    <source>
        <dbReference type="Pfam" id="PF00501"/>
    </source>
</evidence>
<keyword evidence="6" id="KW-1185">Reference proteome</keyword>
<dbReference type="Proteomes" id="UP000030651">
    <property type="component" value="Unassembled WGS sequence"/>
</dbReference>
<dbReference type="RefSeq" id="XP_007829548.1">
    <property type="nucleotide sequence ID" value="XM_007831357.1"/>
</dbReference>
<sequence>MESYIEKARRYAQPPPPGAPQGVAVPNSKLPGRSAVYRHWRRGDELPDYFDPDLSSGYDMFEQTAKRQPDARCLGYRPYNGSTKSFGPYIWYSYDNVLKRSTDFGKGLAELLEANGVGGRQRPVGLWCANRPEWQFVDLGAMSQSLYSISLYETLGPAATEFLINHAEIPVVCASLEHIPALILAAPRCPSLKLIISLDPLTEEIDAPGTSRKELLSSLAAEKGLQVHDFRDVEKAGQASSRSLNRPRPDDIFTINYTSGTTGNPKGVVLRHSNAVAATVTCLTVYPMRSSDVLCSYLPLAHIYERFVEISAMYGGGSIGYFHGNPLELIDDLKLLRPTIFTSVPRLLNRMGSSIKAATIEQQGVKGALSRYIMETKMANIENDDPAKATNKHMVYDRIWGRKITAALGLDRTVHMMSGSAPLDGGLQQFLRIVFATEIVQGYGSTEMFAICLAQSAGDMSVRNCGGPAACVEVCLLDLPDMGYFSSDQPCPRGELLMRGPNVFSEYYKDDEETSKAFTEDGWFKTGDICAVDELGRFSIIDRRKNLLKLAQGEYISPEHIENVLLAQRPWLAQGYVHGDSAEAHLVGIFGVQPDIFCNFLNRTLGKECKPEDTDQLEAVLQEPEVRSAVVKELAMVGKSAKLNSYEIPRAVRLMIEPFTVENGLLTPTLKLKRPQTAKKFDHLIKEMYAETRKTSTLMAKL</sequence>
<dbReference type="SUPFAM" id="SSF56801">
    <property type="entry name" value="Acetyl-CoA synthetase-like"/>
    <property type="match status" value="1"/>
</dbReference>
<evidence type="ECO:0000313" key="5">
    <source>
        <dbReference type="EMBL" id="ETS84751.1"/>
    </source>
</evidence>
<dbReference type="OrthoDB" id="1700726at2759"/>
<dbReference type="GO" id="GO:0005524">
    <property type="term" value="F:ATP binding"/>
    <property type="evidence" value="ECO:0007669"/>
    <property type="project" value="UniProtKB-KW"/>
</dbReference>
<dbReference type="InParanoid" id="W3XHR4"/>
<feature type="region of interest" description="Disordered" evidence="3">
    <location>
        <begin position="1"/>
        <end position="28"/>
    </location>
</feature>
<feature type="domain" description="AMP-dependent synthetase/ligase" evidence="4">
    <location>
        <begin position="61"/>
        <end position="508"/>
    </location>
</feature>
<reference evidence="6" key="1">
    <citation type="journal article" date="2015" name="BMC Genomics">
        <title>Genomic and transcriptomic analysis of the endophytic fungus Pestalotiopsis fici reveals its lifestyle and high potential for synthesis of natural products.</title>
        <authorList>
            <person name="Wang X."/>
            <person name="Zhang X."/>
            <person name="Liu L."/>
            <person name="Xiang M."/>
            <person name="Wang W."/>
            <person name="Sun X."/>
            <person name="Che Y."/>
            <person name="Guo L."/>
            <person name="Liu G."/>
            <person name="Guo L."/>
            <person name="Wang C."/>
            <person name="Yin W.B."/>
            <person name="Stadler M."/>
            <person name="Zhang X."/>
            <person name="Liu X."/>
        </authorList>
    </citation>
    <scope>NUCLEOTIDE SEQUENCE [LARGE SCALE GENOMIC DNA]</scope>
    <source>
        <strain evidence="6">W106-1 / CGMCC3.15140</strain>
    </source>
</reference>
<protein>
    <recommendedName>
        <fullName evidence="4">AMP-dependent synthetase/ligase domain-containing protein</fullName>
    </recommendedName>
</protein>
<dbReference type="InterPro" id="IPR020845">
    <property type="entry name" value="AMP-binding_CS"/>
</dbReference>
<dbReference type="PANTHER" id="PTHR43272">
    <property type="entry name" value="LONG-CHAIN-FATTY-ACID--COA LIGASE"/>
    <property type="match status" value="1"/>
</dbReference>
<proteinExistence type="predicted"/>
<dbReference type="EMBL" id="KI912110">
    <property type="protein sequence ID" value="ETS84751.1"/>
    <property type="molecule type" value="Genomic_DNA"/>
</dbReference>
<evidence type="ECO:0000313" key="6">
    <source>
        <dbReference type="Proteomes" id="UP000030651"/>
    </source>
</evidence>
<evidence type="ECO:0000256" key="2">
    <source>
        <dbReference type="ARBA" id="ARBA00022840"/>
    </source>
</evidence>
<gene>
    <name evidence="5" type="ORF">PFICI_02776</name>
</gene>
<dbReference type="PANTHER" id="PTHR43272:SF33">
    <property type="entry name" value="AMP-BINDING DOMAIN-CONTAINING PROTEIN-RELATED"/>
    <property type="match status" value="1"/>
</dbReference>
<dbReference type="GeneID" id="19267789"/>
<dbReference type="InterPro" id="IPR000873">
    <property type="entry name" value="AMP-dep_synth/lig_dom"/>
</dbReference>
<dbReference type="GO" id="GO:0005783">
    <property type="term" value="C:endoplasmic reticulum"/>
    <property type="evidence" value="ECO:0007669"/>
    <property type="project" value="TreeGrafter"/>
</dbReference>
<evidence type="ECO:0000256" key="3">
    <source>
        <dbReference type="SAM" id="MobiDB-lite"/>
    </source>
</evidence>
<dbReference type="FunCoup" id="W3XHR4">
    <property type="interactions" value="300"/>
</dbReference>
<dbReference type="KEGG" id="pfy:PFICI_02776"/>
<dbReference type="STRING" id="1229662.W3XHR4"/>
<accession>W3XHR4</accession>
<name>W3XHR4_PESFW</name>
<dbReference type="GO" id="GO:0004467">
    <property type="term" value="F:long-chain fatty acid-CoA ligase activity"/>
    <property type="evidence" value="ECO:0007669"/>
    <property type="project" value="TreeGrafter"/>
</dbReference>
<dbReference type="HOGENOM" id="CLU_000022_45_4_1"/>
<keyword evidence="2" id="KW-0067">ATP-binding</keyword>